<evidence type="ECO:0000313" key="8">
    <source>
        <dbReference type="Proteomes" id="UP000038011"/>
    </source>
</evidence>
<evidence type="ECO:0000256" key="4">
    <source>
        <dbReference type="ARBA" id="ARBA00023136"/>
    </source>
</evidence>
<dbReference type="OrthoDB" id="7784409at2"/>
<dbReference type="Pfam" id="PF04357">
    <property type="entry name" value="TamB"/>
    <property type="match status" value="1"/>
</dbReference>
<evidence type="ECO:0000256" key="5">
    <source>
        <dbReference type="SAM" id="SignalP"/>
    </source>
</evidence>
<sequence>MARIVKTFLIMWVLAFSLGHQALAQESEEHSAFITFVENKLSTDSRQIRLNGIKGTLSSNVSFESITISDEDGVWLTITEPQLIWSRVALLRGRLEIEKLSATSIDMPRGPKADDSAPPAEASEFSLPELPVSINLEELDVPSIKFGPSVFGLESELAVNGAISLIDSSLTTDLDIVRLDGPGGSLKLDVVYNDNDETVKLDLLLQEPEEGIIANLLDLDGKPPVALAVKGDAPIHELRVDIGLDVDNKRIVNGQVNVNDIDEGRQILAELGGPLSSIMPPQYQTLLGDASRLEAQLLLSNAGFTQIDRLTLNSGAIRFDANARILADGFLSQLNLNAEIADEDGKRVALPTAENAAAARFQQADFNITYDAANDDRFEQTLLLSGLQTTDVVIEEVRLATEGAIANFTVPENRSIEFITRGTVDGITFDDEALTTAVGKNIKIAGSGSWRTGEPLQLAQLDIEGRDYALRTNGALTTGNFDGQIGLEATRLSSFSDLLERELAGNIALVATGNIQYILGAFDLDLNGVANGIRTGDETADKLLAGGTKLSGGVTRNADGLSFDRLRLLNNQADILLIGNYASDNTSITATADLRDIADISDAGEGAVSLVGTIKGVEQPYDTDIVINIENGILSEKQVSGLEAAYRGVMGAELIEGELSGSGFIDGQALSLAGKVKRTEPELVLDNIAAKIGGADIALDLTRQNTSGLMKGRAAVKATDISSLAALALQDASGSLNADIVLTTVDNGQSAEVTATANNLVYAENKVGSANIDAQIKTLLKSPVVNADVSAREIVAGGIEVRSLTGNVDTDGKITDFDLAATMVQENARLTTVGRFKQGDNQQTINIDTLTLRSDKGDAALVNPAKVTIRDGKTTISDARLNVAGGTIDIAGSVSDTINVTANISGLPLRIANAFSPGLGLGGSINGRVVATGATAAPKASFGVDGSGITATQLQQNGILPLTLSINGDFNGANQRVSLNSLSVSNAQNVQIRGSGEIPLQGNGLRVSAEGTAPLGIAERFLADRGTRLSGQARFNVTATGSLSRPNTEGILSVSGGTVTDPLSNLRLENIGLLAGLRGDAVVVQRLNAQLARGGSVSGSGTVGITGDMPADLSIQINNAAYSDGQTFSTRADGNLALKGNLLRDPVLSGQINLGKTEITVPETFGGDVELLDVKNVNAAPDVQRTLDRLAKASPLPKPSSRPSIIQLNLTINAPSQIFVRGRGLDAELGGRIAIKGPVTNVQPSGRFDLRRGRLSIIGKRFDLNEGSVTLTGDLDPTLRFVATTQSGDVTASIILSGRVSDLDVSFSSSPELPEDEVLAAIIFDRNIGELTPTQIARLASIAVELTGGNSPGLVDGIRSSLGFDDLDIVQDSDGNAAVRAGKYISDNVYLGVQAGQETEATINLDITESLTARGAVSSEGDTSLGVFFERDY</sequence>
<organism evidence="7 8">
    <name type="scientific">Ahrensia marina</name>
    <dbReference type="NCBI Taxonomy" id="1514904"/>
    <lineage>
        <taxon>Bacteria</taxon>
        <taxon>Pseudomonadati</taxon>
        <taxon>Pseudomonadota</taxon>
        <taxon>Alphaproteobacteria</taxon>
        <taxon>Hyphomicrobiales</taxon>
        <taxon>Ahrensiaceae</taxon>
        <taxon>Ahrensia</taxon>
    </lineage>
</organism>
<dbReference type="EMBL" id="JXMU01000005">
    <property type="protein sequence ID" value="KPB02023.1"/>
    <property type="molecule type" value="Genomic_DNA"/>
</dbReference>
<evidence type="ECO:0000256" key="1">
    <source>
        <dbReference type="ARBA" id="ARBA00004167"/>
    </source>
</evidence>
<feature type="chain" id="PRO_5005836392" description="Translocation and assembly module TamB C-terminal domain-containing protein" evidence="5">
    <location>
        <begin position="25"/>
        <end position="1433"/>
    </location>
</feature>
<feature type="domain" description="Translocation and assembly module TamB C-terminal" evidence="6">
    <location>
        <begin position="1085"/>
        <end position="1433"/>
    </location>
</feature>
<dbReference type="STRING" id="1514904.SU32_04425"/>
<dbReference type="PATRIC" id="fig|1514904.3.peg.2873"/>
<evidence type="ECO:0000313" key="7">
    <source>
        <dbReference type="EMBL" id="KPB02023.1"/>
    </source>
</evidence>
<evidence type="ECO:0000259" key="6">
    <source>
        <dbReference type="Pfam" id="PF04357"/>
    </source>
</evidence>
<keyword evidence="8" id="KW-1185">Reference proteome</keyword>
<dbReference type="RefSeq" id="WP_053998144.1">
    <property type="nucleotide sequence ID" value="NZ_JXMU01000005.1"/>
</dbReference>
<keyword evidence="5" id="KW-0732">Signal</keyword>
<proteinExistence type="predicted"/>
<dbReference type="Proteomes" id="UP000038011">
    <property type="component" value="Unassembled WGS sequence"/>
</dbReference>
<name>A0A0M9GNL9_9HYPH</name>
<feature type="signal peptide" evidence="5">
    <location>
        <begin position="1"/>
        <end position="24"/>
    </location>
</feature>
<dbReference type="GO" id="GO:0009306">
    <property type="term" value="P:protein secretion"/>
    <property type="evidence" value="ECO:0007669"/>
    <property type="project" value="InterPro"/>
</dbReference>
<keyword evidence="2" id="KW-0812">Transmembrane</keyword>
<comment type="subcellular location">
    <subcellularLocation>
        <location evidence="1">Membrane</location>
        <topology evidence="1">Single-pass membrane protein</topology>
    </subcellularLocation>
</comment>
<evidence type="ECO:0000256" key="3">
    <source>
        <dbReference type="ARBA" id="ARBA00022989"/>
    </source>
</evidence>
<comment type="caution">
    <text evidence="7">The sequence shown here is derived from an EMBL/GenBank/DDBJ whole genome shotgun (WGS) entry which is preliminary data.</text>
</comment>
<evidence type="ECO:0000256" key="2">
    <source>
        <dbReference type="ARBA" id="ARBA00022692"/>
    </source>
</evidence>
<protein>
    <recommendedName>
        <fullName evidence="6">Translocation and assembly module TamB C-terminal domain-containing protein</fullName>
    </recommendedName>
</protein>
<dbReference type="GO" id="GO:0005886">
    <property type="term" value="C:plasma membrane"/>
    <property type="evidence" value="ECO:0007669"/>
    <property type="project" value="InterPro"/>
</dbReference>
<keyword evidence="3" id="KW-1133">Transmembrane helix</keyword>
<accession>A0A0M9GNL9</accession>
<reference evidence="7 8" key="1">
    <citation type="submission" date="2015-01" db="EMBL/GenBank/DDBJ databases">
        <title>Ahrensia donghaiensis sp. nov., a novel dimethylsulphoniopropionate-cleavage bacterium isolated from seawater and emended descriptions of the genus Ahrensia and Ahrensia kielensis.</title>
        <authorList>
            <person name="Liu J."/>
        </authorList>
    </citation>
    <scope>NUCLEOTIDE SEQUENCE [LARGE SCALE GENOMIC DNA]</scope>
    <source>
        <strain evidence="7 8">LZD062</strain>
    </source>
</reference>
<keyword evidence="4" id="KW-0472">Membrane</keyword>
<gene>
    <name evidence="7" type="ORF">SU32_04425</name>
</gene>
<dbReference type="InterPro" id="IPR007452">
    <property type="entry name" value="TamB_C"/>
</dbReference>